<evidence type="ECO:0000313" key="1">
    <source>
        <dbReference type="EMBL" id="MCS0659612.1"/>
    </source>
</evidence>
<gene>
    <name evidence="1" type="ORF">NX778_16200</name>
</gene>
<dbReference type="RefSeq" id="WP_258812907.1">
    <property type="nucleotide sequence ID" value="NZ_JANUGU010000005.1"/>
</dbReference>
<protein>
    <submittedName>
        <fullName evidence="1">Cytochrome C oxidase subunit I</fullName>
    </submittedName>
</protein>
<comment type="caution">
    <text evidence="1">The sequence shown here is derived from an EMBL/GenBank/DDBJ whole genome shotgun (WGS) entry which is preliminary data.</text>
</comment>
<dbReference type="InterPro" id="IPR036249">
    <property type="entry name" value="Thioredoxin-like_sf"/>
</dbReference>
<dbReference type="SUPFAM" id="SSF52833">
    <property type="entry name" value="Thioredoxin-like"/>
    <property type="match status" value="1"/>
</dbReference>
<name>A0ABT2D088_9BURK</name>
<sequence length="183" mass="20443">MLAIMAVCASPVIASYFTYYVIKPTSRSNYGALIDPRQHPIPPLSSTTLAGQPEGLDAYKGKWLMVKAGGGACAEACQKQLYTMRQERLMQGKEMDRIERVWLITDREQIDTMLIREYDGMHMLHADPAAVAKWLPVEEGGKIEDHIYIVDPLGNLMMRFPADPAPQKMYKDVKKLLAASAIG</sequence>
<keyword evidence="2" id="KW-1185">Reference proteome</keyword>
<dbReference type="EMBL" id="JANUGU010000005">
    <property type="protein sequence ID" value="MCS0659612.1"/>
    <property type="molecule type" value="Genomic_DNA"/>
</dbReference>
<dbReference type="Gene3D" id="3.40.30.10">
    <property type="entry name" value="Glutaredoxin"/>
    <property type="match status" value="1"/>
</dbReference>
<evidence type="ECO:0000313" key="2">
    <source>
        <dbReference type="Proteomes" id="UP001204621"/>
    </source>
</evidence>
<proteinExistence type="predicted"/>
<accession>A0ABT2D088</accession>
<organism evidence="1 2">
    <name type="scientific">Massilia terrae</name>
    <dbReference type="NCBI Taxonomy" id="1811224"/>
    <lineage>
        <taxon>Bacteria</taxon>
        <taxon>Pseudomonadati</taxon>
        <taxon>Pseudomonadota</taxon>
        <taxon>Betaproteobacteria</taxon>
        <taxon>Burkholderiales</taxon>
        <taxon>Oxalobacteraceae</taxon>
        <taxon>Telluria group</taxon>
        <taxon>Massilia</taxon>
    </lineage>
</organism>
<dbReference type="Proteomes" id="UP001204621">
    <property type="component" value="Unassembled WGS sequence"/>
</dbReference>
<reference evidence="1 2" key="1">
    <citation type="submission" date="2022-08" db="EMBL/GenBank/DDBJ databases">
        <title>Reclassification of Massilia species as members of the genera Telluria, Duganella, Pseudoduganella, Mokoshia gen. nov. and Zemynaea gen. nov. using orthogonal and non-orthogonal genome-based approaches.</title>
        <authorList>
            <person name="Bowman J.P."/>
        </authorList>
    </citation>
    <scope>NUCLEOTIDE SEQUENCE [LARGE SCALE GENOMIC DNA]</scope>
    <source>
        <strain evidence="1 2">JCM 31606</strain>
    </source>
</reference>